<dbReference type="EMBL" id="UOFR01000079">
    <property type="protein sequence ID" value="VAX00815.1"/>
    <property type="molecule type" value="Genomic_DNA"/>
</dbReference>
<gene>
    <name evidence="1" type="ORF">MNBD_GAMMA21-2288</name>
</gene>
<name>A0A3B1B3I0_9ZZZZ</name>
<proteinExistence type="predicted"/>
<evidence type="ECO:0000313" key="1">
    <source>
        <dbReference type="EMBL" id="VAX00815.1"/>
    </source>
</evidence>
<sequence>MSNNDETRPGVAIDQAFNVLENEDTQALLKSQLEQLAQLTESSPGEARYTLELDIASSQLALENKTEAWDRAKACFDYFIKSSLWQKAVEACDVMFQCELDDSIIALANGIWLAVTFPISPETSVAMLQHIIDETPDNSDGAAVAAITAHYLADIRCDGDKAESLKFLATQMIAAVAKRHSQVDDQEMLEFWIERMELKDPAIFLPKLAKVLDIIINDKWWYDRDKLRQLIPDN</sequence>
<protein>
    <submittedName>
        <fullName evidence="1">Uncharacterized protein</fullName>
    </submittedName>
</protein>
<reference evidence="1" key="1">
    <citation type="submission" date="2018-06" db="EMBL/GenBank/DDBJ databases">
        <authorList>
            <person name="Zhirakovskaya E."/>
        </authorList>
    </citation>
    <scope>NUCLEOTIDE SEQUENCE</scope>
</reference>
<accession>A0A3B1B3I0</accession>
<dbReference type="AlphaFoldDB" id="A0A3B1B3I0"/>
<organism evidence="1">
    <name type="scientific">hydrothermal vent metagenome</name>
    <dbReference type="NCBI Taxonomy" id="652676"/>
    <lineage>
        <taxon>unclassified sequences</taxon>
        <taxon>metagenomes</taxon>
        <taxon>ecological metagenomes</taxon>
    </lineage>
</organism>